<dbReference type="Proteomes" id="UP001162131">
    <property type="component" value="Unassembled WGS sequence"/>
</dbReference>
<evidence type="ECO:0000256" key="1">
    <source>
        <dbReference type="SAM" id="Phobius"/>
    </source>
</evidence>
<protein>
    <submittedName>
        <fullName evidence="2">Uncharacterized protein</fullName>
    </submittedName>
</protein>
<keyword evidence="1" id="KW-0812">Transmembrane</keyword>
<feature type="transmembrane region" description="Helical" evidence="1">
    <location>
        <begin position="47"/>
        <end position="64"/>
    </location>
</feature>
<organism evidence="2 3">
    <name type="scientific">Blepharisma stoltei</name>
    <dbReference type="NCBI Taxonomy" id="1481888"/>
    <lineage>
        <taxon>Eukaryota</taxon>
        <taxon>Sar</taxon>
        <taxon>Alveolata</taxon>
        <taxon>Ciliophora</taxon>
        <taxon>Postciliodesmatophora</taxon>
        <taxon>Heterotrichea</taxon>
        <taxon>Heterotrichida</taxon>
        <taxon>Blepharismidae</taxon>
        <taxon>Blepharisma</taxon>
    </lineage>
</organism>
<sequence length="154" mass="18160">MQAIKRILIGFSKKEFKEHCYLFGKIRKSAINAEDYEKVTNKISLNFMWKVFSLSSSAFVAVYFHPFSSLPYPIAWNGLLTLSLYRILTTEHNYKSFCMVRDISLKYNLKGNPNMLRSDVKDPYDWSFQKEELSKSFGSYKDNEIKPKKNNRKK</sequence>
<evidence type="ECO:0000313" key="2">
    <source>
        <dbReference type="EMBL" id="CAG9323893.1"/>
    </source>
</evidence>
<comment type="caution">
    <text evidence="2">The sequence shown here is derived from an EMBL/GenBank/DDBJ whole genome shotgun (WGS) entry which is preliminary data.</text>
</comment>
<dbReference type="AlphaFoldDB" id="A0AAU9JEA4"/>
<dbReference type="EMBL" id="CAJZBQ010000035">
    <property type="protein sequence ID" value="CAG9323893.1"/>
    <property type="molecule type" value="Genomic_DNA"/>
</dbReference>
<gene>
    <name evidence="2" type="ORF">BSTOLATCC_MIC34929</name>
</gene>
<feature type="transmembrane region" description="Helical" evidence="1">
    <location>
        <begin position="70"/>
        <end position="88"/>
    </location>
</feature>
<reference evidence="2" key="1">
    <citation type="submission" date="2021-09" db="EMBL/GenBank/DDBJ databases">
        <authorList>
            <consortium name="AG Swart"/>
            <person name="Singh M."/>
            <person name="Singh A."/>
            <person name="Seah K."/>
            <person name="Emmerich C."/>
        </authorList>
    </citation>
    <scope>NUCLEOTIDE SEQUENCE</scope>
    <source>
        <strain evidence="2">ATCC30299</strain>
    </source>
</reference>
<evidence type="ECO:0000313" key="3">
    <source>
        <dbReference type="Proteomes" id="UP001162131"/>
    </source>
</evidence>
<accession>A0AAU9JEA4</accession>
<name>A0AAU9JEA4_9CILI</name>
<keyword evidence="1" id="KW-1133">Transmembrane helix</keyword>
<keyword evidence="3" id="KW-1185">Reference proteome</keyword>
<keyword evidence="1" id="KW-0472">Membrane</keyword>
<proteinExistence type="predicted"/>